<gene>
    <name evidence="2" type="ORF">H8S40_04830</name>
</gene>
<keyword evidence="1" id="KW-1133">Transmembrane helix</keyword>
<sequence length="233" mass="25729">MWTRADLKTRAKVAFKRNYWTAVLVAFVMTIFGAVGSGGNAAKSISDGYNSGGSAEAIAFSLVVAAIAALSGLVLLVLSIFVGNALEVGGCRFFITNQTEQAQAGTLAYAFKSGNYGNIILTIFLRDLYTVLWSLLFVIPGIIKSYEYLMVPYILAENPAMNRKEAFLISKKMMMGQKWNAFVLDLSFLGWRCLEAITFGILGIFYVEPYIQATTAELYAYNRTIAYQNGYIR</sequence>
<keyword evidence="1" id="KW-0472">Membrane</keyword>
<feature type="transmembrane region" description="Helical" evidence="1">
    <location>
        <begin position="58"/>
        <end position="86"/>
    </location>
</feature>
<dbReference type="RefSeq" id="WP_186864702.1">
    <property type="nucleotide sequence ID" value="NZ_JACOPE010000001.1"/>
</dbReference>
<dbReference type="PANTHER" id="PTHR40076:SF1">
    <property type="entry name" value="MEMBRANE PROTEIN"/>
    <property type="match status" value="1"/>
</dbReference>
<evidence type="ECO:0000256" key="1">
    <source>
        <dbReference type="SAM" id="Phobius"/>
    </source>
</evidence>
<dbReference type="EMBL" id="JACOPE010000001">
    <property type="protein sequence ID" value="MBC5682896.1"/>
    <property type="molecule type" value="Genomic_DNA"/>
</dbReference>
<comment type="caution">
    <text evidence="2">The sequence shown here is derived from an EMBL/GenBank/DDBJ whole genome shotgun (WGS) entry which is preliminary data.</text>
</comment>
<feature type="transmembrane region" description="Helical" evidence="1">
    <location>
        <begin position="181"/>
        <end position="207"/>
    </location>
</feature>
<protein>
    <submittedName>
        <fullName evidence="2">DUF975 family protein</fullName>
    </submittedName>
</protein>
<dbReference type="PANTHER" id="PTHR40076">
    <property type="entry name" value="MEMBRANE PROTEIN-RELATED"/>
    <property type="match status" value="1"/>
</dbReference>
<keyword evidence="3" id="KW-1185">Reference proteome</keyword>
<evidence type="ECO:0000313" key="3">
    <source>
        <dbReference type="Proteomes" id="UP000631576"/>
    </source>
</evidence>
<accession>A0ABR7G7Z9</accession>
<keyword evidence="1" id="KW-0812">Transmembrane</keyword>
<organism evidence="2 3">
    <name type="scientific">Ruminococcus hominis</name>
    <dbReference type="NCBI Taxonomy" id="2763065"/>
    <lineage>
        <taxon>Bacteria</taxon>
        <taxon>Bacillati</taxon>
        <taxon>Bacillota</taxon>
        <taxon>Clostridia</taxon>
        <taxon>Eubacteriales</taxon>
        <taxon>Oscillospiraceae</taxon>
        <taxon>Ruminococcus</taxon>
    </lineage>
</organism>
<feature type="transmembrane region" description="Helical" evidence="1">
    <location>
        <begin position="20"/>
        <end position="38"/>
    </location>
</feature>
<proteinExistence type="predicted"/>
<evidence type="ECO:0000313" key="2">
    <source>
        <dbReference type="EMBL" id="MBC5682896.1"/>
    </source>
</evidence>
<dbReference type="InterPro" id="IPR010380">
    <property type="entry name" value="DUF975"/>
</dbReference>
<dbReference type="Pfam" id="PF06161">
    <property type="entry name" value="DUF975"/>
    <property type="match status" value="1"/>
</dbReference>
<name>A0ABR7G7Z9_9FIRM</name>
<dbReference type="Proteomes" id="UP000631576">
    <property type="component" value="Unassembled WGS sequence"/>
</dbReference>
<feature type="transmembrane region" description="Helical" evidence="1">
    <location>
        <begin position="131"/>
        <end position="155"/>
    </location>
</feature>
<reference evidence="2 3" key="1">
    <citation type="submission" date="2020-08" db="EMBL/GenBank/DDBJ databases">
        <title>Genome public.</title>
        <authorList>
            <person name="Liu C."/>
            <person name="Sun Q."/>
        </authorList>
    </citation>
    <scope>NUCLEOTIDE SEQUENCE [LARGE SCALE GENOMIC DNA]</scope>
    <source>
        <strain evidence="2 3">NSJ-13</strain>
    </source>
</reference>